<feature type="transmembrane region" description="Helical" evidence="2">
    <location>
        <begin position="601"/>
        <end position="619"/>
    </location>
</feature>
<dbReference type="Proteomes" id="UP001501035">
    <property type="component" value="Unassembled WGS sequence"/>
</dbReference>
<sequence length="648" mass="69842">MGETGAANAPGPYDEEQLFDLKAAPRLVPQTYPGVWPPDSVVVAADRMWKVVDRYGSALAWAQTPPVRLGVCRVRSVLAADRKDSSAVQLNRLAEREKCASIDARAPVLAIGSNAAPAQLRHKFRDRPETLFVPSIRARVRGVAVGYTPFVSQFGYVPATAYPDRDAEAVLAVQFLDDRQLAELDESESPYYRRVWLDAAQGVSVALETGEALAGAYAYVAGGGVLADRAGTPIRMWLPGTDSAAPESGLNQADLMASLHADPEINPPADGAPGDLSGAELTAAIGRCGRLRPDNPFFDLPDEMGSVPRRYGSMLPAGAPDDARAPAPGELAGEMLAWVGASPDGIDRGGKSVIRLSRDDAARLNNPKLVSIRSAQLAARHGSAAPAALAALHPYDPADPAEPADGHAQIDHVLRMGCGLERGDIVAIRPARVDRIRWFDWMLGKPTYLTMRVTLADPASAERDIVLMSRLAIDILGVEGGDYVVMEGAPDEDGEVPSVVLKVFEVPADVEENRRRVTGGSWGARFPAATETLGVNQDLPMAFVDAELRSRLNVNGQTLGTVRVRPGRLHRFYAELREILLVLAVALLGVVTVVGDKSVQVSLILALVVMSTVLVFGRMRRRLSHRSKSRQFGKKRQLRKARRKDSAR</sequence>
<dbReference type="EMBL" id="BAAAVS010000011">
    <property type="protein sequence ID" value="GAA3027125.1"/>
    <property type="molecule type" value="Genomic_DNA"/>
</dbReference>
<dbReference type="RefSeq" id="WP_290704296.1">
    <property type="nucleotide sequence ID" value="NZ_BAAAVS010000011.1"/>
</dbReference>
<proteinExistence type="predicted"/>
<feature type="transmembrane region" description="Helical" evidence="2">
    <location>
        <begin position="578"/>
        <end position="595"/>
    </location>
</feature>
<name>A0ABP6KYM3_9ACTN</name>
<evidence type="ECO:0000313" key="3">
    <source>
        <dbReference type="EMBL" id="GAA3027125.1"/>
    </source>
</evidence>
<evidence type="ECO:0000313" key="4">
    <source>
        <dbReference type="Proteomes" id="UP001501035"/>
    </source>
</evidence>
<keyword evidence="2" id="KW-0472">Membrane</keyword>
<keyword evidence="2" id="KW-0812">Transmembrane</keyword>
<feature type="region of interest" description="Disordered" evidence="1">
    <location>
        <begin position="626"/>
        <end position="648"/>
    </location>
</feature>
<evidence type="ECO:0000256" key="1">
    <source>
        <dbReference type="SAM" id="MobiDB-lite"/>
    </source>
</evidence>
<keyword evidence="4" id="KW-1185">Reference proteome</keyword>
<accession>A0ABP6KYM3</accession>
<comment type="caution">
    <text evidence="3">The sequence shown here is derived from an EMBL/GenBank/DDBJ whole genome shotgun (WGS) entry which is preliminary data.</text>
</comment>
<evidence type="ECO:0000256" key="2">
    <source>
        <dbReference type="SAM" id="Phobius"/>
    </source>
</evidence>
<organism evidence="3 4">
    <name type="scientific">Gordonia defluvii</name>
    <dbReference type="NCBI Taxonomy" id="283718"/>
    <lineage>
        <taxon>Bacteria</taxon>
        <taxon>Bacillati</taxon>
        <taxon>Actinomycetota</taxon>
        <taxon>Actinomycetes</taxon>
        <taxon>Mycobacteriales</taxon>
        <taxon>Gordoniaceae</taxon>
        <taxon>Gordonia</taxon>
    </lineage>
</organism>
<protein>
    <submittedName>
        <fullName evidence="3">Uncharacterized protein</fullName>
    </submittedName>
</protein>
<reference evidence="4" key="1">
    <citation type="journal article" date="2019" name="Int. J. Syst. Evol. Microbiol.">
        <title>The Global Catalogue of Microorganisms (GCM) 10K type strain sequencing project: providing services to taxonomists for standard genome sequencing and annotation.</title>
        <authorList>
            <consortium name="The Broad Institute Genomics Platform"/>
            <consortium name="The Broad Institute Genome Sequencing Center for Infectious Disease"/>
            <person name="Wu L."/>
            <person name="Ma J."/>
        </authorList>
    </citation>
    <scope>NUCLEOTIDE SEQUENCE [LARGE SCALE GENOMIC DNA]</scope>
    <source>
        <strain evidence="4">JCM 14234</strain>
    </source>
</reference>
<gene>
    <name evidence="3" type="ORF">GCM10010528_06050</name>
</gene>
<keyword evidence="2" id="KW-1133">Transmembrane helix</keyword>